<dbReference type="EMBL" id="SPLM01000077">
    <property type="protein sequence ID" value="TMW61289.1"/>
    <property type="molecule type" value="Genomic_DNA"/>
</dbReference>
<gene>
    <name evidence="2" type="ORF">Poli38472_013752</name>
</gene>
<accession>A0A8K1FHR6</accession>
<evidence type="ECO:0000256" key="1">
    <source>
        <dbReference type="SAM" id="MobiDB-lite"/>
    </source>
</evidence>
<protein>
    <submittedName>
        <fullName evidence="2">Uncharacterized protein</fullName>
    </submittedName>
</protein>
<sequence>MESKHSTAVSEAELSKSSKSLKATKAREHTDSLEYDPALADRLAALYDKHDGDLRAIFESIDESPRKALKYPPSNATEFGKKYAQGFYTYAEEK</sequence>
<name>A0A8K1FHR6_PYTOL</name>
<comment type="caution">
    <text evidence="2">The sequence shown here is derived from an EMBL/GenBank/DDBJ whole genome shotgun (WGS) entry which is preliminary data.</text>
</comment>
<dbReference type="Proteomes" id="UP000794436">
    <property type="component" value="Unassembled WGS sequence"/>
</dbReference>
<organism evidence="2 3">
    <name type="scientific">Pythium oligandrum</name>
    <name type="common">Mycoparasitic fungus</name>
    <dbReference type="NCBI Taxonomy" id="41045"/>
    <lineage>
        <taxon>Eukaryota</taxon>
        <taxon>Sar</taxon>
        <taxon>Stramenopiles</taxon>
        <taxon>Oomycota</taxon>
        <taxon>Peronosporomycetes</taxon>
        <taxon>Pythiales</taxon>
        <taxon>Pythiaceae</taxon>
        <taxon>Pythium</taxon>
    </lineage>
</organism>
<feature type="compositionally biased region" description="Low complexity" evidence="1">
    <location>
        <begin position="10"/>
        <end position="23"/>
    </location>
</feature>
<feature type="region of interest" description="Disordered" evidence="1">
    <location>
        <begin position="1"/>
        <end position="31"/>
    </location>
</feature>
<dbReference type="OrthoDB" id="58366at2759"/>
<evidence type="ECO:0000313" key="3">
    <source>
        <dbReference type="Proteomes" id="UP000794436"/>
    </source>
</evidence>
<reference evidence="2" key="1">
    <citation type="submission" date="2019-03" db="EMBL/GenBank/DDBJ databases">
        <title>Long read genome sequence of the mycoparasitic Pythium oligandrum ATCC 38472 isolated from sugarbeet rhizosphere.</title>
        <authorList>
            <person name="Gaulin E."/>
        </authorList>
    </citation>
    <scope>NUCLEOTIDE SEQUENCE</scope>
    <source>
        <strain evidence="2">ATCC 38472_TT</strain>
    </source>
</reference>
<keyword evidence="3" id="KW-1185">Reference proteome</keyword>
<proteinExistence type="predicted"/>
<evidence type="ECO:0000313" key="2">
    <source>
        <dbReference type="EMBL" id="TMW61289.1"/>
    </source>
</evidence>
<dbReference type="AlphaFoldDB" id="A0A8K1FHR6"/>